<dbReference type="Proteomes" id="UP000001962">
    <property type="component" value="Chromosome"/>
</dbReference>
<evidence type="ECO:0000313" key="3">
    <source>
        <dbReference type="Proteomes" id="UP000001962"/>
    </source>
</evidence>
<organism evidence="2 3">
    <name type="scientific">Alkalilimnicola ehrlichii (strain ATCC BAA-1101 / DSM 17681 / MLHE-1)</name>
    <dbReference type="NCBI Taxonomy" id="187272"/>
    <lineage>
        <taxon>Bacteria</taxon>
        <taxon>Pseudomonadati</taxon>
        <taxon>Pseudomonadota</taxon>
        <taxon>Gammaproteobacteria</taxon>
        <taxon>Chromatiales</taxon>
        <taxon>Ectothiorhodospiraceae</taxon>
        <taxon>Alkalilimnicola</taxon>
    </lineage>
</organism>
<dbReference type="HOGENOM" id="CLU_038666_0_0_6"/>
<dbReference type="eggNOG" id="COG3203">
    <property type="taxonomic scope" value="Bacteria"/>
</dbReference>
<dbReference type="Pfam" id="PF19577">
    <property type="entry name" value="DcaP"/>
    <property type="match status" value="1"/>
</dbReference>
<keyword evidence="1" id="KW-0732">Signal</keyword>
<reference evidence="3" key="1">
    <citation type="submission" date="2006-08" db="EMBL/GenBank/DDBJ databases">
        <title>Complete sequence of Alkalilimnicola ehrilichei MLHE-1.</title>
        <authorList>
            <person name="Copeland A."/>
            <person name="Lucas S."/>
            <person name="Lapidus A."/>
            <person name="Barry K."/>
            <person name="Detter J.C."/>
            <person name="Glavina del Rio T."/>
            <person name="Hammon N."/>
            <person name="Israni S."/>
            <person name="Dalin E."/>
            <person name="Tice H."/>
            <person name="Pitluck S."/>
            <person name="Sims D."/>
            <person name="Brettin T."/>
            <person name="Bruce D."/>
            <person name="Han C."/>
            <person name="Tapia R."/>
            <person name="Gilna P."/>
            <person name="Schmutz J."/>
            <person name="Larimer F."/>
            <person name="Land M."/>
            <person name="Hauser L."/>
            <person name="Kyrpides N."/>
            <person name="Mikhailova N."/>
            <person name="Oremland R.S."/>
            <person name="Hoeft S.E."/>
            <person name="Switzer-Blum J."/>
            <person name="Kulp T."/>
            <person name="King G."/>
            <person name="Tabita R."/>
            <person name="Witte B."/>
            <person name="Santini J.M."/>
            <person name="Basu P."/>
            <person name="Hollibaugh J.T."/>
            <person name="Xie G."/>
            <person name="Stolz J.F."/>
            <person name="Richardson P."/>
        </authorList>
    </citation>
    <scope>NUCLEOTIDE SEQUENCE [LARGE SCALE GENOMIC DNA]</scope>
    <source>
        <strain evidence="3">ATCC BAA-1101 / DSM 17681 / MLHE-1</strain>
    </source>
</reference>
<evidence type="ECO:0000313" key="2">
    <source>
        <dbReference type="EMBL" id="ABI57841.1"/>
    </source>
</evidence>
<sequence length="408" mass="45021">MRSTCHTKKPVCLGVATAALLGLIISPAWAETTVDFGGYVKMDAHFSDVTNRAANDRSEAFMIPALIPLDGQEDSRNVTRYSVRESRVNLRTQTPTGLGDLTTFLEVDFLEDAAIDRNRLVGNQPPRLRHAFGQLGNWLAGQTWGTFYNVTTKPETLDFVGPAGTVFNRNIQVRYTLPLEQGNSLMLAVEQPFTTLASEATLGEADPGDAIRNARDDRWPEFVARYNVSGDWGHGSLAGVARNLRVDRSTSRELGADVDDDEWVGALSLTGVVKAGGRNDVRFQLNYGDGLGRYLGLNAFPDAFIDDQGNLDSLSIWGGYVSYRHWWNQTLRSSLVYSLAKADNPSSAPETANEQIQSVHLNLIYTPVQNVDVGVEYIWAEREIEGEDAYGEDSGELNRVQVSAKYSF</sequence>
<evidence type="ECO:0000256" key="1">
    <source>
        <dbReference type="SAM" id="SignalP"/>
    </source>
</evidence>
<feature type="chain" id="PRO_5004167830" description="Porin" evidence="1">
    <location>
        <begin position="31"/>
        <end position="408"/>
    </location>
</feature>
<feature type="signal peptide" evidence="1">
    <location>
        <begin position="1"/>
        <end position="30"/>
    </location>
</feature>
<accession>Q0A5P6</accession>
<dbReference type="InterPro" id="IPR023614">
    <property type="entry name" value="Porin_dom_sf"/>
</dbReference>
<dbReference type="RefSeq" id="WP_011630234.1">
    <property type="nucleotide sequence ID" value="NC_008340.1"/>
</dbReference>
<gene>
    <name evidence="2" type="ordered locus">Mlg_2501</name>
</gene>
<dbReference type="KEGG" id="aeh:Mlg_2501"/>
<dbReference type="Gene3D" id="2.40.160.10">
    <property type="entry name" value="Porin"/>
    <property type="match status" value="1"/>
</dbReference>
<name>Q0A5P6_ALKEH</name>
<protein>
    <recommendedName>
        <fullName evidence="4">Porin</fullName>
    </recommendedName>
</protein>
<dbReference type="SUPFAM" id="SSF56935">
    <property type="entry name" value="Porins"/>
    <property type="match status" value="1"/>
</dbReference>
<proteinExistence type="predicted"/>
<dbReference type="EMBL" id="CP000453">
    <property type="protein sequence ID" value="ABI57841.1"/>
    <property type="molecule type" value="Genomic_DNA"/>
</dbReference>
<dbReference type="InterPro" id="IPR045748">
    <property type="entry name" value="DcaP"/>
</dbReference>
<dbReference type="AlphaFoldDB" id="Q0A5P6"/>
<dbReference type="OrthoDB" id="190887at2"/>
<evidence type="ECO:0008006" key="4">
    <source>
        <dbReference type="Google" id="ProtNLM"/>
    </source>
</evidence>
<keyword evidence="3" id="KW-1185">Reference proteome</keyword>